<sequence length="116" mass="12305">MKKTLTLAAALLIFGATASQAKGKDEPKSAEKTAAVSTYTLSGKVTDLKAGETLVGATVTVNGKKVFTDLDGNFTIENVSGKECEIQVNMISYKPEVVKVAISNKENKNIQIALKQ</sequence>
<protein>
    <recommendedName>
        <fullName evidence="4">Carboxypeptidase-like regulatory domain-containing protein</fullName>
    </recommendedName>
</protein>
<dbReference type="InterPro" id="IPR008969">
    <property type="entry name" value="CarboxyPept-like_regulatory"/>
</dbReference>
<proteinExistence type="predicted"/>
<dbReference type="Gene3D" id="2.60.40.1120">
    <property type="entry name" value="Carboxypeptidase-like, regulatory domain"/>
    <property type="match status" value="1"/>
</dbReference>
<dbReference type="EMBL" id="AP028055">
    <property type="protein sequence ID" value="BEG97804.1"/>
    <property type="molecule type" value="Genomic_DNA"/>
</dbReference>
<evidence type="ECO:0000256" key="1">
    <source>
        <dbReference type="SAM" id="SignalP"/>
    </source>
</evidence>
<reference evidence="2 3" key="1">
    <citation type="submission" date="2023-04" db="EMBL/GenBank/DDBJ databases">
        <title>Draft genome sequence of acteroides sedimenti strain YN3PY1.</title>
        <authorList>
            <person name="Yoshida N."/>
        </authorList>
    </citation>
    <scope>NUCLEOTIDE SEQUENCE [LARGE SCALE GENOMIC DNA]</scope>
    <source>
        <strain evidence="2 3">YN3PY1</strain>
    </source>
</reference>
<evidence type="ECO:0000313" key="2">
    <source>
        <dbReference type="EMBL" id="BEG97804.1"/>
    </source>
</evidence>
<dbReference type="RefSeq" id="WP_353332188.1">
    <property type="nucleotide sequence ID" value="NZ_AP028055.1"/>
</dbReference>
<keyword evidence="3" id="KW-1185">Reference proteome</keyword>
<evidence type="ECO:0000313" key="3">
    <source>
        <dbReference type="Proteomes" id="UP001496674"/>
    </source>
</evidence>
<gene>
    <name evidence="2" type="ORF">BSYN_00690</name>
</gene>
<organism evidence="2 3">
    <name type="scientific">Bacteroides sedimenti</name>
    <dbReference type="NCBI Taxonomy" id="2136147"/>
    <lineage>
        <taxon>Bacteria</taxon>
        <taxon>Pseudomonadati</taxon>
        <taxon>Bacteroidota</taxon>
        <taxon>Bacteroidia</taxon>
        <taxon>Bacteroidales</taxon>
        <taxon>Bacteroidaceae</taxon>
        <taxon>Bacteroides</taxon>
    </lineage>
</organism>
<name>A0ABM8I8H6_9BACE</name>
<keyword evidence="1" id="KW-0732">Signal</keyword>
<evidence type="ECO:0008006" key="4">
    <source>
        <dbReference type="Google" id="ProtNLM"/>
    </source>
</evidence>
<dbReference type="Pfam" id="PF13715">
    <property type="entry name" value="CarbopepD_reg_2"/>
    <property type="match status" value="1"/>
</dbReference>
<accession>A0ABM8I8H6</accession>
<feature type="chain" id="PRO_5047006086" description="Carboxypeptidase-like regulatory domain-containing protein" evidence="1">
    <location>
        <begin position="22"/>
        <end position="116"/>
    </location>
</feature>
<dbReference type="Proteomes" id="UP001496674">
    <property type="component" value="Chromosome"/>
</dbReference>
<dbReference type="SUPFAM" id="SSF49464">
    <property type="entry name" value="Carboxypeptidase regulatory domain-like"/>
    <property type="match status" value="1"/>
</dbReference>
<feature type="signal peptide" evidence="1">
    <location>
        <begin position="1"/>
        <end position="21"/>
    </location>
</feature>